<keyword evidence="10" id="KW-1185">Reference proteome</keyword>
<comment type="caution">
    <text evidence="9">The sequence shown here is derived from an EMBL/GenBank/DDBJ whole genome shotgun (WGS) entry which is preliminary data.</text>
</comment>
<dbReference type="NCBIfam" id="TIGR00786">
    <property type="entry name" value="dctM"/>
    <property type="match status" value="1"/>
</dbReference>
<feature type="transmembrane region" description="Helical" evidence="7">
    <location>
        <begin position="395"/>
        <end position="419"/>
    </location>
</feature>
<evidence type="ECO:0000256" key="1">
    <source>
        <dbReference type="ARBA" id="ARBA00004429"/>
    </source>
</evidence>
<protein>
    <recommendedName>
        <fullName evidence="7">TRAP transporter large permease protein</fullName>
    </recommendedName>
</protein>
<dbReference type="InterPro" id="IPR004681">
    <property type="entry name" value="TRAP_DctM"/>
</dbReference>
<keyword evidence="6 7" id="KW-0472">Membrane</keyword>
<feature type="transmembrane region" description="Helical" evidence="7">
    <location>
        <begin position="271"/>
        <end position="293"/>
    </location>
</feature>
<feature type="domain" description="TRAP C4-dicarboxylate transport system permease DctM subunit" evidence="8">
    <location>
        <begin position="9"/>
        <end position="416"/>
    </location>
</feature>
<keyword evidence="4 7" id="KW-0812">Transmembrane</keyword>
<dbReference type="EMBL" id="JAFBCY010000002">
    <property type="protein sequence ID" value="MBM7851459.1"/>
    <property type="molecule type" value="Genomic_DNA"/>
</dbReference>
<comment type="subcellular location">
    <subcellularLocation>
        <location evidence="1 7">Cell inner membrane</location>
        <topology evidence="1 7">Multi-pass membrane protein</topology>
    </subcellularLocation>
</comment>
<dbReference type="RefSeq" id="WP_204949892.1">
    <property type="nucleotide sequence ID" value="NZ_BSFF01000001.1"/>
</dbReference>
<evidence type="ECO:0000256" key="7">
    <source>
        <dbReference type="RuleBase" id="RU369079"/>
    </source>
</evidence>
<feature type="transmembrane region" description="Helical" evidence="7">
    <location>
        <begin position="355"/>
        <end position="375"/>
    </location>
</feature>
<feature type="transmembrane region" description="Helical" evidence="7">
    <location>
        <begin position="104"/>
        <end position="126"/>
    </location>
</feature>
<feature type="transmembrane region" description="Helical" evidence="7">
    <location>
        <begin position="171"/>
        <end position="192"/>
    </location>
</feature>
<sequence>MTVAIFSLVLLGAIFMGMPIAFALIVTAGALMWHLGALDWQLIALQMVNGADSFPLLAVPFFLLAGEAMNAGGLSKRLVTLGLTLVGHLRGGLGYVAIFTAILLASMSGSAVADTAALASMLLPVMRQAGYDVGRSSGLIASGGIIAPVLSPSIGYIVFGVIGGVSITRLFLTGIVPGLLLGLSLAVAWWVVSQRDKVQPMERKSWGEAGRALLDAALALGLPIIIIGGLKGGVFTPTEAAVVAAVYAVLVGAFVYRELTLPKLYEAMLMAVRTSAAVMFLVAAASVSAYLIAIANIPAEVSAMLDPFKHDKVILMAVIMLLVVIVGTALDFIPTILILTPVLMPIVKQAGIDPVYFGVLFVMNNAIGLITPPVGTVLNVVSAVGKVPLALAIKGVWPFLIAQLIVLVILTLFPALVLVPARMLY</sequence>
<accession>A0ABS2T5K7</accession>
<feature type="transmembrane region" description="Helical" evidence="7">
    <location>
        <begin position="138"/>
        <end position="159"/>
    </location>
</feature>
<comment type="subunit">
    <text evidence="7">The complex comprises the extracytoplasmic solute receptor protein and the two transmembrane proteins.</text>
</comment>
<dbReference type="Pfam" id="PF06808">
    <property type="entry name" value="DctM"/>
    <property type="match status" value="1"/>
</dbReference>
<evidence type="ECO:0000256" key="6">
    <source>
        <dbReference type="ARBA" id="ARBA00023136"/>
    </source>
</evidence>
<name>A0ABS2T5K7_9HYPH</name>
<dbReference type="Proteomes" id="UP000758856">
    <property type="component" value="Unassembled WGS sequence"/>
</dbReference>
<comment type="similarity">
    <text evidence="7">Belongs to the TRAP transporter large permease family.</text>
</comment>
<dbReference type="PANTHER" id="PTHR33362">
    <property type="entry name" value="SIALIC ACID TRAP TRANSPORTER PERMEASE PROTEIN SIAT-RELATED"/>
    <property type="match status" value="1"/>
</dbReference>
<feature type="transmembrane region" description="Helical" evidence="7">
    <location>
        <begin position="313"/>
        <end position="343"/>
    </location>
</feature>
<organism evidence="9 10">
    <name type="scientific">Methylopila capsulata</name>
    <dbReference type="NCBI Taxonomy" id="61654"/>
    <lineage>
        <taxon>Bacteria</taxon>
        <taxon>Pseudomonadati</taxon>
        <taxon>Pseudomonadota</taxon>
        <taxon>Alphaproteobacteria</taxon>
        <taxon>Hyphomicrobiales</taxon>
        <taxon>Methylopilaceae</taxon>
        <taxon>Methylopila</taxon>
    </lineage>
</organism>
<keyword evidence="2" id="KW-1003">Cell membrane</keyword>
<proteinExistence type="inferred from homology"/>
<evidence type="ECO:0000256" key="5">
    <source>
        <dbReference type="ARBA" id="ARBA00022989"/>
    </source>
</evidence>
<dbReference type="PANTHER" id="PTHR33362:SF4">
    <property type="entry name" value="2,3-DIKETO-L-GULONATE TRAP TRANSPORTER LARGE PERMEASE PROTEIN YIAN"/>
    <property type="match status" value="1"/>
</dbReference>
<feature type="transmembrane region" description="Helical" evidence="7">
    <location>
        <begin position="47"/>
        <end position="66"/>
    </location>
</feature>
<evidence type="ECO:0000256" key="3">
    <source>
        <dbReference type="ARBA" id="ARBA00022519"/>
    </source>
</evidence>
<comment type="function">
    <text evidence="7">Part of the tripartite ATP-independent periplasmic (TRAP) transport system.</text>
</comment>
<keyword evidence="5 7" id="KW-1133">Transmembrane helix</keyword>
<keyword evidence="7" id="KW-0813">Transport</keyword>
<evidence type="ECO:0000313" key="10">
    <source>
        <dbReference type="Proteomes" id="UP000758856"/>
    </source>
</evidence>
<reference evidence="9 10" key="1">
    <citation type="submission" date="2021-01" db="EMBL/GenBank/DDBJ databases">
        <title>Genomic Encyclopedia of Type Strains, Phase IV (KMG-IV): sequencing the most valuable type-strain genomes for metagenomic binning, comparative biology and taxonomic classification.</title>
        <authorList>
            <person name="Goeker M."/>
        </authorList>
    </citation>
    <scope>NUCLEOTIDE SEQUENCE [LARGE SCALE GENOMIC DNA]</scope>
    <source>
        <strain evidence="9 10">DSM 6130</strain>
    </source>
</reference>
<feature type="transmembrane region" description="Helical" evidence="7">
    <location>
        <begin position="213"/>
        <end position="234"/>
    </location>
</feature>
<dbReference type="PIRSF" id="PIRSF006066">
    <property type="entry name" value="HI0050"/>
    <property type="match status" value="1"/>
</dbReference>
<gene>
    <name evidence="9" type="ORF">JOD31_001684</name>
</gene>
<evidence type="ECO:0000259" key="8">
    <source>
        <dbReference type="Pfam" id="PF06808"/>
    </source>
</evidence>
<evidence type="ECO:0000256" key="2">
    <source>
        <dbReference type="ARBA" id="ARBA00022475"/>
    </source>
</evidence>
<feature type="transmembrane region" description="Helical" evidence="7">
    <location>
        <begin position="78"/>
        <end position="98"/>
    </location>
</feature>
<evidence type="ECO:0000256" key="4">
    <source>
        <dbReference type="ARBA" id="ARBA00022692"/>
    </source>
</evidence>
<keyword evidence="3 7" id="KW-0997">Cell inner membrane</keyword>
<feature type="transmembrane region" description="Helical" evidence="7">
    <location>
        <begin position="240"/>
        <end position="259"/>
    </location>
</feature>
<dbReference type="InterPro" id="IPR010656">
    <property type="entry name" value="DctM"/>
</dbReference>
<evidence type="ECO:0000313" key="9">
    <source>
        <dbReference type="EMBL" id="MBM7851459.1"/>
    </source>
</evidence>